<evidence type="ECO:0000313" key="1">
    <source>
        <dbReference type="EMBL" id="XRP73015.1"/>
    </source>
</evidence>
<organism evidence="1 2">
    <name type="scientific">Acidithiobacillus ferruginosus</name>
    <dbReference type="NCBI Taxonomy" id="3063951"/>
    <lineage>
        <taxon>Bacteria</taxon>
        <taxon>Pseudomonadati</taxon>
        <taxon>Pseudomonadota</taxon>
        <taxon>Acidithiobacillia</taxon>
        <taxon>Acidithiobacillales</taxon>
        <taxon>Acidithiobacillaceae</taxon>
        <taxon>Acidithiobacillus</taxon>
    </lineage>
</organism>
<proteinExistence type="predicted"/>
<keyword evidence="2" id="KW-1185">Reference proteome</keyword>
<gene>
    <name evidence="1" type="ORF">HF292_014700</name>
</gene>
<dbReference type="Proteomes" id="UP001196097">
    <property type="component" value="Chromosome"/>
</dbReference>
<sequence length="159" mass="17558">MKSIFEKLIALSFIITACLLFLAAFGLMAWSLWNLLMDLISGGFLPEALLSMISVAVVAMAVLEVVRYIIEEEVYTSRSQDLLTQKEITGGLIKIFIIIIVSVGLEGLVYLFKAGLENISLLLYPATVILASTLALVGLGIYQKLTKSDRRSILEDEKR</sequence>
<accession>A0ACD5IHR1</accession>
<reference evidence="1 2" key="1">
    <citation type="journal article" date="2021" name="ISME J.">
        <title>Genomic evolution of the class Acidithiobacillia: deep-branching Proteobacteria living in extreme acidic conditions.</title>
        <authorList>
            <person name="Moya-Beltran A."/>
            <person name="Beard S."/>
            <person name="Rojas-Villalobos C."/>
            <person name="Issotta F."/>
            <person name="Gallardo Y."/>
            <person name="Ulloa R."/>
            <person name="Giaveno A."/>
            <person name="Degli Esposti M."/>
            <person name="Johnson D.B."/>
            <person name="Quatrini R."/>
        </authorList>
    </citation>
    <scope>NUCLEOTIDE SEQUENCE [LARGE SCALE GENOMIC DNA]</scope>
    <source>
        <strain evidence="1 2">CF3</strain>
    </source>
</reference>
<protein>
    <submittedName>
        <fullName evidence="1">Uncharacterized protein</fullName>
    </submittedName>
</protein>
<evidence type="ECO:0000313" key="2">
    <source>
        <dbReference type="Proteomes" id="UP001196097"/>
    </source>
</evidence>
<name>A0ACD5IHR1_9PROT</name>
<dbReference type="EMBL" id="CP130946">
    <property type="protein sequence ID" value="XRP73015.1"/>
    <property type="molecule type" value="Genomic_DNA"/>
</dbReference>